<evidence type="ECO:0000313" key="2">
    <source>
        <dbReference type="Proteomes" id="UP000012249"/>
    </source>
</evidence>
<gene>
    <name evidence="1" type="ORF">LEP1GSC043_2835</name>
</gene>
<reference evidence="1 2" key="1">
    <citation type="submission" date="2013-02" db="EMBL/GenBank/DDBJ databases">
        <authorList>
            <person name="Harkins D.M."/>
            <person name="Durkin A.S."/>
            <person name="Brinkac L.M."/>
            <person name="Haft D.H."/>
            <person name="Selengut J.D."/>
            <person name="Sanka R."/>
            <person name="DePew J."/>
            <person name="Purushe J."/>
            <person name="Haake D.A."/>
            <person name="Matsunaga J."/>
            <person name="Vinetz J.M."/>
            <person name="Sutton G.G."/>
            <person name="Nierman W.C."/>
            <person name="Fouts D.E."/>
        </authorList>
    </citation>
    <scope>NUCLEOTIDE SEQUENCE [LARGE SCALE GENOMIC DNA]</scope>
    <source>
        <strain evidence="1 2">Ecochallenge</strain>
    </source>
</reference>
<dbReference type="Proteomes" id="UP000012249">
    <property type="component" value="Unassembled WGS sequence"/>
</dbReference>
<comment type="caution">
    <text evidence="1">The sequence shown here is derived from an EMBL/GenBank/DDBJ whole genome shotgun (WGS) entry which is preliminary data.</text>
</comment>
<dbReference type="EMBL" id="AHMI02000274">
    <property type="protein sequence ID" value="EMY12863.1"/>
    <property type="molecule type" value="Genomic_DNA"/>
</dbReference>
<evidence type="ECO:0000313" key="1">
    <source>
        <dbReference type="EMBL" id="EMY12863.1"/>
    </source>
</evidence>
<proteinExistence type="predicted"/>
<dbReference type="AlphaFoldDB" id="N1TX48"/>
<sequence length="43" mass="4640">MVMDETPGANGSGMGKLISASKRFHECLGYELSHCAFDPILIL</sequence>
<accession>N1TX48</accession>
<organism evidence="1 2">
    <name type="scientific">Leptospira weilii str. Ecochallenge</name>
    <dbReference type="NCBI Taxonomy" id="1049986"/>
    <lineage>
        <taxon>Bacteria</taxon>
        <taxon>Pseudomonadati</taxon>
        <taxon>Spirochaetota</taxon>
        <taxon>Spirochaetia</taxon>
        <taxon>Leptospirales</taxon>
        <taxon>Leptospiraceae</taxon>
        <taxon>Leptospira</taxon>
    </lineage>
</organism>
<name>N1TX48_9LEPT</name>
<protein>
    <submittedName>
        <fullName evidence="1">Uncharacterized protein</fullName>
    </submittedName>
</protein>